<dbReference type="GO" id="GO:0016829">
    <property type="term" value="F:lyase activity"/>
    <property type="evidence" value="ECO:0007669"/>
    <property type="project" value="UniProtKB-KW"/>
</dbReference>
<reference evidence="3 4" key="1">
    <citation type="submission" date="2020-08" db="EMBL/GenBank/DDBJ databases">
        <title>Functional genomics of gut bacteria from endangered species of beetles.</title>
        <authorList>
            <person name="Carlos-Shanley C."/>
        </authorList>
    </citation>
    <scope>NUCLEOTIDE SEQUENCE [LARGE SCALE GENOMIC DNA]</scope>
    <source>
        <strain evidence="3 4">S00198</strain>
    </source>
</reference>
<dbReference type="SUPFAM" id="SSF54593">
    <property type="entry name" value="Glyoxalase/Bleomycin resistance protein/Dihydroxybiphenyl dioxygenase"/>
    <property type="match status" value="1"/>
</dbReference>
<dbReference type="AlphaFoldDB" id="A0A7X0P9I7"/>
<dbReference type="RefSeq" id="WP_184855233.1">
    <property type="nucleotide sequence ID" value="NZ_JACHLK010000001.1"/>
</dbReference>
<proteinExistence type="predicted"/>
<feature type="domain" description="Glyoxalase/fosfomycin resistance/dioxygenase" evidence="1">
    <location>
        <begin position="74"/>
        <end position="125"/>
    </location>
</feature>
<evidence type="ECO:0000259" key="1">
    <source>
        <dbReference type="Pfam" id="PF00903"/>
    </source>
</evidence>
<dbReference type="InterPro" id="IPR053863">
    <property type="entry name" value="Glyoxy/Ble-like_N"/>
</dbReference>
<dbReference type="InterPro" id="IPR004360">
    <property type="entry name" value="Glyas_Fos-R_dOase_dom"/>
</dbReference>
<feature type="domain" description="Glyoxalase/Bleomycin resistance-like N-terminal" evidence="2">
    <location>
        <begin position="5"/>
        <end position="43"/>
    </location>
</feature>
<organism evidence="3 4">
    <name type="scientific">Acidovorax soli</name>
    <dbReference type="NCBI Taxonomy" id="592050"/>
    <lineage>
        <taxon>Bacteria</taxon>
        <taxon>Pseudomonadati</taxon>
        <taxon>Pseudomonadota</taxon>
        <taxon>Betaproteobacteria</taxon>
        <taxon>Burkholderiales</taxon>
        <taxon>Comamonadaceae</taxon>
        <taxon>Acidovorax</taxon>
    </lineage>
</organism>
<dbReference type="EMBL" id="JACHLK010000001">
    <property type="protein sequence ID" value="MBB6557808.1"/>
    <property type="molecule type" value="Genomic_DNA"/>
</dbReference>
<dbReference type="Gene3D" id="3.10.180.10">
    <property type="entry name" value="2,3-Dihydroxybiphenyl 1,2-Dioxygenase, domain 1"/>
    <property type="match status" value="1"/>
</dbReference>
<keyword evidence="3" id="KW-0456">Lyase</keyword>
<evidence type="ECO:0000313" key="3">
    <source>
        <dbReference type="EMBL" id="MBB6557808.1"/>
    </source>
</evidence>
<dbReference type="PANTHER" id="PTHR36503:SF2">
    <property type="entry name" value="BLR2408 PROTEIN"/>
    <property type="match status" value="1"/>
</dbReference>
<keyword evidence="4" id="KW-1185">Reference proteome</keyword>
<dbReference type="Proteomes" id="UP000575083">
    <property type="component" value="Unassembled WGS sequence"/>
</dbReference>
<sequence length="136" mass="15116">MQHQMIFVNLPIKDMGRSQAFFRALGYDFNPQFTNEQGACLVLGENLFVMLLVEEFYKTFTDKAIADAKKTSEVLVCLSAQSREEIDTLVAKAVAAGATAPRPPQDHGFMYGHGFDDLDGHTWEFAYMVDASKALG</sequence>
<dbReference type="PANTHER" id="PTHR36503">
    <property type="entry name" value="BLR2520 PROTEIN"/>
    <property type="match status" value="1"/>
</dbReference>
<accession>A0A7X0P9I7</accession>
<dbReference type="Pfam" id="PF00903">
    <property type="entry name" value="Glyoxalase"/>
    <property type="match status" value="1"/>
</dbReference>
<gene>
    <name evidence="3" type="ORF">HNP48_000472</name>
</gene>
<evidence type="ECO:0000259" key="2">
    <source>
        <dbReference type="Pfam" id="PF22677"/>
    </source>
</evidence>
<protein>
    <submittedName>
        <fullName evidence="3">Putative lactoylglutathione lyase</fullName>
    </submittedName>
</protein>
<name>A0A7X0P9I7_9BURK</name>
<evidence type="ECO:0000313" key="4">
    <source>
        <dbReference type="Proteomes" id="UP000575083"/>
    </source>
</evidence>
<dbReference type="InterPro" id="IPR029068">
    <property type="entry name" value="Glyas_Bleomycin-R_OHBP_Dase"/>
</dbReference>
<dbReference type="Pfam" id="PF22677">
    <property type="entry name" value="Ble-like_N"/>
    <property type="match status" value="1"/>
</dbReference>
<comment type="caution">
    <text evidence="3">The sequence shown here is derived from an EMBL/GenBank/DDBJ whole genome shotgun (WGS) entry which is preliminary data.</text>
</comment>